<dbReference type="InterPro" id="IPR051460">
    <property type="entry name" value="HdrC_iron-sulfur_subunit"/>
</dbReference>
<keyword evidence="2" id="KW-0479">Metal-binding</keyword>
<keyword evidence="4" id="KW-0408">Iron</keyword>
<protein>
    <submittedName>
        <fullName evidence="8">4Fe-4S dicluster domain-containing protein</fullName>
    </submittedName>
</protein>
<dbReference type="Gene3D" id="1.10.1060.10">
    <property type="entry name" value="Alpha-helical ferredoxin"/>
    <property type="match status" value="1"/>
</dbReference>
<evidence type="ECO:0000256" key="4">
    <source>
        <dbReference type="ARBA" id="ARBA00023004"/>
    </source>
</evidence>
<dbReference type="Gene3D" id="1.20.950.20">
    <property type="entry name" value="Transmembrane di-heme cytochromes, Chain C"/>
    <property type="match status" value="1"/>
</dbReference>
<dbReference type="PROSITE" id="PS00198">
    <property type="entry name" value="4FE4S_FER_1"/>
    <property type="match status" value="1"/>
</dbReference>
<keyword evidence="1" id="KW-0004">4Fe-4S</keyword>
<evidence type="ECO:0000313" key="8">
    <source>
        <dbReference type="EMBL" id="MFC7278646.1"/>
    </source>
</evidence>
<feature type="transmembrane region" description="Helical" evidence="6">
    <location>
        <begin position="64"/>
        <end position="88"/>
    </location>
</feature>
<sequence>MGIAQIVATVLAGAVTITAVVLAVRAVLTITSVIRQGQPAPERFTGKGTRTTTMLRETLGHTRMLKWSAIGAAHWFVMVSFLILFLLVVEAYFEVVDPEGGLPVIGHWLPYGLVTEWIGILGLAGIGYLVFVRQKSIRSKRSRFLGSTMWQAYFVEGVILGVLVCGFLIRGFKVANGTFEFPSWATPLSHAVGDVLPQAADGPTWVALVKLLISMGWLITIGLNPTMGVAWHRFLAFVNIFFKRSPEKPAGSGLGALRPMMSAGKPLDFEEADPEKDQFGVAQVEQFTWKGLLDFSTCTECGRCQSQCPAWNTAKPLSPKLLVLSLRDHAYAKAPYLLAGGGKDLTGEEKATADQLAKVDVLAMAESERPLIGGADENGIIDPDVLWSCTTCGACVEQCPVDIEHVDHIVDMRRYQVLIESSFPAEAGVMLRNLENKGNPWGAPQNTREDWTKGLGFEVPRAGSGADFEYLFWVGCAGAFEDRAKKTTRAVA</sequence>
<feature type="domain" description="4Fe-4S ferredoxin-type" evidence="7">
    <location>
        <begin position="289"/>
        <end position="320"/>
    </location>
</feature>
<feature type="transmembrane region" description="Helical" evidence="6">
    <location>
        <begin position="152"/>
        <end position="172"/>
    </location>
</feature>
<evidence type="ECO:0000256" key="6">
    <source>
        <dbReference type="SAM" id="Phobius"/>
    </source>
</evidence>
<dbReference type="Pfam" id="PF13187">
    <property type="entry name" value="Fer4_9"/>
    <property type="match status" value="1"/>
</dbReference>
<dbReference type="InterPro" id="IPR009051">
    <property type="entry name" value="Helical_ferredxn"/>
</dbReference>
<feature type="non-terminal residue" evidence="8">
    <location>
        <position position="492"/>
    </location>
</feature>
<dbReference type="InterPro" id="IPR017900">
    <property type="entry name" value="4Fe4S_Fe_S_CS"/>
</dbReference>
<dbReference type="PANTHER" id="PTHR43255:SF1">
    <property type="entry name" value="IRON-SULFUR-BINDING OXIDOREDUCTASE FADF-RELATED"/>
    <property type="match status" value="1"/>
</dbReference>
<gene>
    <name evidence="8" type="ORF">ACFQS1_32120</name>
</gene>
<organism evidence="8 9">
    <name type="scientific">Paractinoplanes rhizophilus</name>
    <dbReference type="NCBI Taxonomy" id="1416877"/>
    <lineage>
        <taxon>Bacteria</taxon>
        <taxon>Bacillati</taxon>
        <taxon>Actinomycetota</taxon>
        <taxon>Actinomycetes</taxon>
        <taxon>Micromonosporales</taxon>
        <taxon>Micromonosporaceae</taxon>
        <taxon>Paractinoplanes</taxon>
    </lineage>
</organism>
<evidence type="ECO:0000313" key="9">
    <source>
        <dbReference type="Proteomes" id="UP001596548"/>
    </source>
</evidence>
<name>A0ABW2I0C3_9ACTN</name>
<keyword evidence="3" id="KW-0560">Oxidoreductase</keyword>
<evidence type="ECO:0000259" key="7">
    <source>
        <dbReference type="PROSITE" id="PS51379"/>
    </source>
</evidence>
<dbReference type="Proteomes" id="UP001596548">
    <property type="component" value="Unassembled WGS sequence"/>
</dbReference>
<dbReference type="EMBL" id="JBHTBJ010000035">
    <property type="protein sequence ID" value="MFC7278646.1"/>
    <property type="molecule type" value="Genomic_DNA"/>
</dbReference>
<evidence type="ECO:0000256" key="3">
    <source>
        <dbReference type="ARBA" id="ARBA00023002"/>
    </source>
</evidence>
<feature type="domain" description="4Fe-4S ferredoxin-type" evidence="7">
    <location>
        <begin position="377"/>
        <end position="409"/>
    </location>
</feature>
<dbReference type="InterPro" id="IPR017896">
    <property type="entry name" value="4Fe4S_Fe-S-bd"/>
</dbReference>
<keyword evidence="5" id="KW-0411">Iron-sulfur</keyword>
<dbReference type="SUPFAM" id="SSF46548">
    <property type="entry name" value="alpha-helical ferredoxin"/>
    <property type="match status" value="1"/>
</dbReference>
<keyword evidence="6" id="KW-0812">Transmembrane</keyword>
<keyword evidence="6" id="KW-1133">Transmembrane helix</keyword>
<accession>A0ABW2I0C3</accession>
<dbReference type="PANTHER" id="PTHR43255">
    <property type="entry name" value="IRON-SULFUR-BINDING OXIDOREDUCTASE FADF-RELATED-RELATED"/>
    <property type="match status" value="1"/>
</dbReference>
<dbReference type="PROSITE" id="PS51379">
    <property type="entry name" value="4FE4S_FER_2"/>
    <property type="match status" value="2"/>
</dbReference>
<evidence type="ECO:0000256" key="5">
    <source>
        <dbReference type="ARBA" id="ARBA00023014"/>
    </source>
</evidence>
<proteinExistence type="predicted"/>
<reference evidence="9" key="1">
    <citation type="journal article" date="2019" name="Int. J. Syst. Evol. Microbiol.">
        <title>The Global Catalogue of Microorganisms (GCM) 10K type strain sequencing project: providing services to taxonomists for standard genome sequencing and annotation.</title>
        <authorList>
            <consortium name="The Broad Institute Genomics Platform"/>
            <consortium name="The Broad Institute Genome Sequencing Center for Infectious Disease"/>
            <person name="Wu L."/>
            <person name="Ma J."/>
        </authorList>
    </citation>
    <scope>NUCLEOTIDE SEQUENCE [LARGE SCALE GENOMIC DNA]</scope>
    <source>
        <strain evidence="9">XZYJT-10</strain>
    </source>
</reference>
<evidence type="ECO:0000256" key="2">
    <source>
        <dbReference type="ARBA" id="ARBA00022723"/>
    </source>
</evidence>
<keyword evidence="9" id="KW-1185">Reference proteome</keyword>
<dbReference type="RefSeq" id="WP_378975671.1">
    <property type="nucleotide sequence ID" value="NZ_JBHTBJ010000035.1"/>
</dbReference>
<evidence type="ECO:0000256" key="1">
    <source>
        <dbReference type="ARBA" id="ARBA00022485"/>
    </source>
</evidence>
<feature type="transmembrane region" description="Helical" evidence="6">
    <location>
        <begin position="6"/>
        <end position="28"/>
    </location>
</feature>
<keyword evidence="6" id="KW-0472">Membrane</keyword>
<feature type="transmembrane region" description="Helical" evidence="6">
    <location>
        <begin position="108"/>
        <end position="131"/>
    </location>
</feature>
<comment type="caution">
    <text evidence="8">The sequence shown here is derived from an EMBL/GenBank/DDBJ whole genome shotgun (WGS) entry which is preliminary data.</text>
</comment>